<dbReference type="EMBL" id="JACAGC010000020">
    <property type="protein sequence ID" value="KAF6298944.1"/>
    <property type="molecule type" value="Genomic_DNA"/>
</dbReference>
<gene>
    <name evidence="3" type="ORF">mRhiFer1_008970</name>
</gene>
<dbReference type="Proteomes" id="UP000585614">
    <property type="component" value="Unassembled WGS sequence"/>
</dbReference>
<accession>A0A7J7TDX5</accession>
<evidence type="ECO:0000313" key="3">
    <source>
        <dbReference type="EMBL" id="KAF6298944.1"/>
    </source>
</evidence>
<evidence type="ECO:0000256" key="2">
    <source>
        <dbReference type="SAM" id="SignalP"/>
    </source>
</evidence>
<evidence type="ECO:0000256" key="1">
    <source>
        <dbReference type="SAM" id="MobiDB-lite"/>
    </source>
</evidence>
<evidence type="ECO:0000313" key="4">
    <source>
        <dbReference type="Proteomes" id="UP000585614"/>
    </source>
</evidence>
<proteinExistence type="predicted"/>
<reference evidence="3 4" key="1">
    <citation type="journal article" date="2020" name="Nature">
        <title>Six reference-quality genomes reveal evolution of bat adaptations.</title>
        <authorList>
            <person name="Jebb D."/>
            <person name="Huang Z."/>
            <person name="Pippel M."/>
            <person name="Hughes G.M."/>
            <person name="Lavrichenko K."/>
            <person name="Devanna P."/>
            <person name="Winkler S."/>
            <person name="Jermiin L.S."/>
            <person name="Skirmuntt E.C."/>
            <person name="Katzourakis A."/>
            <person name="Burkitt-Gray L."/>
            <person name="Ray D.A."/>
            <person name="Sullivan K.A.M."/>
            <person name="Roscito J.G."/>
            <person name="Kirilenko B.M."/>
            <person name="Davalos L.M."/>
            <person name="Corthals A.P."/>
            <person name="Power M.L."/>
            <person name="Jones G."/>
            <person name="Ransome R.D."/>
            <person name="Dechmann D.K.N."/>
            <person name="Locatelli A.G."/>
            <person name="Puechmaille S.J."/>
            <person name="Fedrigo O."/>
            <person name="Jarvis E.D."/>
            <person name="Hiller M."/>
            <person name="Vernes S.C."/>
            <person name="Myers E.W."/>
            <person name="Teeling E.C."/>
        </authorList>
    </citation>
    <scope>NUCLEOTIDE SEQUENCE [LARGE SCALE GENOMIC DNA]</scope>
    <source>
        <strain evidence="3">MRhiFer1</strain>
        <tissue evidence="3">Lung</tissue>
    </source>
</reference>
<feature type="compositionally biased region" description="Polar residues" evidence="1">
    <location>
        <begin position="137"/>
        <end position="148"/>
    </location>
</feature>
<keyword evidence="2" id="KW-0732">Signal</keyword>
<feature type="signal peptide" evidence="2">
    <location>
        <begin position="1"/>
        <end position="24"/>
    </location>
</feature>
<protein>
    <submittedName>
        <fullName evidence="3">Uncharacterized protein</fullName>
    </submittedName>
</protein>
<dbReference type="AlphaFoldDB" id="A0A7J7TDX5"/>
<feature type="chain" id="PRO_5029690086" evidence="2">
    <location>
        <begin position="25"/>
        <end position="148"/>
    </location>
</feature>
<feature type="region of interest" description="Disordered" evidence="1">
    <location>
        <begin position="85"/>
        <end position="148"/>
    </location>
</feature>
<feature type="compositionally biased region" description="Basic and acidic residues" evidence="1">
    <location>
        <begin position="117"/>
        <end position="129"/>
    </location>
</feature>
<name>A0A7J7TDX5_RHIFE</name>
<comment type="caution">
    <text evidence="3">The sequence shown here is derived from an EMBL/GenBank/DDBJ whole genome shotgun (WGS) entry which is preliminary data.</text>
</comment>
<sequence>MSRLSLCAPALIFTWQLLWPLVMAAQPPELALDLVRLTSDPPAPTEPWFLHSSDLPPASPHVLTTPADPGSFHFLGSSAAAQMVASPQELTEPLVPFPDAAGELPPGPDQFAAGLQDPKDKVTQHHRLPEVVPKLSWDQSGRDSASST</sequence>
<organism evidence="3 4">
    <name type="scientific">Rhinolophus ferrumequinum</name>
    <name type="common">Greater horseshoe bat</name>
    <dbReference type="NCBI Taxonomy" id="59479"/>
    <lineage>
        <taxon>Eukaryota</taxon>
        <taxon>Metazoa</taxon>
        <taxon>Chordata</taxon>
        <taxon>Craniata</taxon>
        <taxon>Vertebrata</taxon>
        <taxon>Euteleostomi</taxon>
        <taxon>Mammalia</taxon>
        <taxon>Eutheria</taxon>
        <taxon>Laurasiatheria</taxon>
        <taxon>Chiroptera</taxon>
        <taxon>Yinpterochiroptera</taxon>
        <taxon>Rhinolophoidea</taxon>
        <taxon>Rhinolophidae</taxon>
        <taxon>Rhinolophinae</taxon>
        <taxon>Rhinolophus</taxon>
    </lineage>
</organism>